<evidence type="ECO:0000256" key="1">
    <source>
        <dbReference type="SAM" id="MobiDB-lite"/>
    </source>
</evidence>
<gene>
    <name evidence="2" type="ORF">SFC79_11340</name>
</gene>
<dbReference type="Proteomes" id="UP001291999">
    <property type="component" value="Unassembled WGS sequence"/>
</dbReference>
<comment type="caution">
    <text evidence="2">The sequence shown here is derived from an EMBL/GenBank/DDBJ whole genome shotgun (WGS) entry which is preliminary data.</text>
</comment>
<protein>
    <submittedName>
        <fullName evidence="2">Uncharacterized protein</fullName>
    </submittedName>
</protein>
<reference evidence="2 3" key="1">
    <citation type="submission" date="2023-11" db="EMBL/GenBank/DDBJ databases">
        <title>Novel species in genus Nocardioides.</title>
        <authorList>
            <person name="Zhou H."/>
        </authorList>
    </citation>
    <scope>NUCLEOTIDE SEQUENCE [LARGE SCALE GENOMIC DNA]</scope>
    <source>
        <strain evidence="2 3">S-58</strain>
    </source>
</reference>
<sequence>MQYAIDETGGAQVELADRRTPPTDEPAMGQQTSSDPLALGSAAPAYLVVKNLVIKMNGR</sequence>
<evidence type="ECO:0000313" key="3">
    <source>
        <dbReference type="Proteomes" id="UP001291999"/>
    </source>
</evidence>
<dbReference type="EMBL" id="JAXQPW010000004">
    <property type="protein sequence ID" value="MDZ5662359.1"/>
    <property type="molecule type" value="Genomic_DNA"/>
</dbReference>
<accession>A0ABU5KBX6</accession>
<keyword evidence="3" id="KW-1185">Reference proteome</keyword>
<dbReference type="RefSeq" id="WP_322424445.1">
    <property type="nucleotide sequence ID" value="NZ_JAXQPW010000004.1"/>
</dbReference>
<feature type="region of interest" description="Disordered" evidence="1">
    <location>
        <begin position="1"/>
        <end position="36"/>
    </location>
</feature>
<name>A0ABU5KBX6_9ACTN</name>
<evidence type="ECO:0000313" key="2">
    <source>
        <dbReference type="EMBL" id="MDZ5662359.1"/>
    </source>
</evidence>
<organism evidence="2 3">
    <name type="scientific">Nocardioides renjunii</name>
    <dbReference type="NCBI Taxonomy" id="3095075"/>
    <lineage>
        <taxon>Bacteria</taxon>
        <taxon>Bacillati</taxon>
        <taxon>Actinomycetota</taxon>
        <taxon>Actinomycetes</taxon>
        <taxon>Propionibacteriales</taxon>
        <taxon>Nocardioidaceae</taxon>
        <taxon>Nocardioides</taxon>
    </lineage>
</organism>
<proteinExistence type="predicted"/>